<proteinExistence type="predicted"/>
<organism evidence="2">
    <name type="scientific">bioreactor metagenome</name>
    <dbReference type="NCBI Taxonomy" id="1076179"/>
    <lineage>
        <taxon>unclassified sequences</taxon>
        <taxon>metagenomes</taxon>
        <taxon>ecological metagenomes</taxon>
    </lineage>
</organism>
<dbReference type="EMBL" id="VSSQ01058465">
    <property type="protein sequence ID" value="MPN12170.1"/>
    <property type="molecule type" value="Genomic_DNA"/>
</dbReference>
<accession>A0A645FDX6</accession>
<feature type="region of interest" description="Disordered" evidence="1">
    <location>
        <begin position="1"/>
        <end position="65"/>
    </location>
</feature>
<evidence type="ECO:0000256" key="1">
    <source>
        <dbReference type="SAM" id="MobiDB-lite"/>
    </source>
</evidence>
<reference evidence="2" key="1">
    <citation type="submission" date="2019-08" db="EMBL/GenBank/DDBJ databases">
        <authorList>
            <person name="Kucharzyk K."/>
            <person name="Murdoch R.W."/>
            <person name="Higgins S."/>
            <person name="Loffler F."/>
        </authorList>
    </citation>
    <scope>NUCLEOTIDE SEQUENCE</scope>
</reference>
<feature type="compositionally biased region" description="Basic and acidic residues" evidence="1">
    <location>
        <begin position="1"/>
        <end position="15"/>
    </location>
</feature>
<comment type="caution">
    <text evidence="2">The sequence shown here is derived from an EMBL/GenBank/DDBJ whole genome shotgun (WGS) entry which is preliminary data.</text>
</comment>
<protein>
    <submittedName>
        <fullName evidence="2">Uncharacterized protein</fullName>
    </submittedName>
</protein>
<sequence>MLDVRRNPHRAEGRHQPGHAGGGDAQRAAQRKGELRPVVAVRRHMDVGRQAAQVDGERLGGGRRATRAGIERQGCQHCDNFCRTIAFASIGRLVKLVA</sequence>
<gene>
    <name evidence="2" type="ORF">SDC9_159482</name>
</gene>
<evidence type="ECO:0000313" key="2">
    <source>
        <dbReference type="EMBL" id="MPN12170.1"/>
    </source>
</evidence>
<name>A0A645FDX6_9ZZZZ</name>
<dbReference type="AlphaFoldDB" id="A0A645FDX6"/>